<dbReference type="RefSeq" id="WP_038619950.1">
    <property type="nucleotide sequence ID" value="NZ_CP009553.3"/>
</dbReference>
<reference evidence="1 2" key="1">
    <citation type="submission" date="2018-06" db="EMBL/GenBank/DDBJ databases">
        <authorList>
            <consortium name="Pathogen Informatics"/>
            <person name="Doyle S."/>
        </authorList>
    </citation>
    <scope>NUCLEOTIDE SEQUENCE [LARGE SCALE GENOMIC DNA]</scope>
    <source>
        <strain evidence="1 2">NCTC13160</strain>
    </source>
</reference>
<dbReference type="InterPro" id="IPR038666">
    <property type="entry name" value="SSP1_head-tail_sf"/>
</dbReference>
<evidence type="ECO:0000313" key="2">
    <source>
        <dbReference type="Proteomes" id="UP000254573"/>
    </source>
</evidence>
<dbReference type="InterPro" id="IPR008767">
    <property type="entry name" value="Phage_SPP1_head-tail_adaptor"/>
</dbReference>
<dbReference type="EMBL" id="UGSG01000001">
    <property type="protein sequence ID" value="SUA80457.1"/>
    <property type="molecule type" value="Genomic_DNA"/>
</dbReference>
<accession>A0A378YV86</accession>
<evidence type="ECO:0000313" key="1">
    <source>
        <dbReference type="EMBL" id="SUA80457.1"/>
    </source>
</evidence>
<dbReference type="OrthoDB" id="7064770at2"/>
<dbReference type="AlphaFoldDB" id="A0A378YV86"/>
<dbReference type="KEGG" id="ppnm:LV28_19005"/>
<gene>
    <name evidence="1" type="ORF">NCTC13160_03753</name>
</gene>
<proteinExistence type="predicted"/>
<organism evidence="1 2">
    <name type="scientific">Pandoraea pnomenusa</name>
    <dbReference type="NCBI Taxonomy" id="93220"/>
    <lineage>
        <taxon>Bacteria</taxon>
        <taxon>Pseudomonadati</taxon>
        <taxon>Pseudomonadota</taxon>
        <taxon>Betaproteobacteria</taxon>
        <taxon>Burkholderiales</taxon>
        <taxon>Burkholderiaceae</taxon>
        <taxon>Pandoraea</taxon>
    </lineage>
</organism>
<protein>
    <submittedName>
        <fullName evidence="1">Bacteriophage head-tail adaptor</fullName>
    </submittedName>
</protein>
<sequence>MSAKPGRMNARIALRVRTDSPALDAGLTAGYSDEVKRWAEVRPVGAVAYAASVQSDERVTHRMRMRLFSRITTKYEVVWNGWVYRVRRAKHEHDKRETLLEVEEQRRVDDESEVSNGE</sequence>
<dbReference type="Pfam" id="PF05521">
    <property type="entry name" value="Phage_HCP"/>
    <property type="match status" value="1"/>
</dbReference>
<dbReference type="Proteomes" id="UP000254573">
    <property type="component" value="Unassembled WGS sequence"/>
</dbReference>
<dbReference type="Gene3D" id="2.40.10.270">
    <property type="entry name" value="Bacteriophage SPP1 head-tail adaptor protein"/>
    <property type="match status" value="1"/>
</dbReference>
<name>A0A378YV86_9BURK</name>